<accession>A0A016V2K0</accession>
<proteinExistence type="predicted"/>
<evidence type="ECO:0000313" key="1">
    <source>
        <dbReference type="EMBL" id="EYC21242.1"/>
    </source>
</evidence>
<dbReference type="EMBL" id="JARK01001356">
    <property type="protein sequence ID" value="EYC21242.1"/>
    <property type="molecule type" value="Genomic_DNA"/>
</dbReference>
<evidence type="ECO:0000313" key="2">
    <source>
        <dbReference type="Proteomes" id="UP000024635"/>
    </source>
</evidence>
<sequence length="193" mass="21826">MMHENTNTSTSALSNDISHFADSLRMFLLCIIFKNIPAPTRILTTSSRIFHAIHVCLAIYLLPTAYSEIECPPGAITPKLRQVLTKDIKDAKSQDLNYECDMEQKAHDVVKGKESRTESNVVYSAGEQPLNLRNVVDSWKSKLGEVRAQFCLTYQRLVVLLNLLNYRFQMGEKTKFGCSLKLGKSYRVACVFA</sequence>
<name>A0A016V2K0_9BILA</name>
<comment type="caution">
    <text evidence="1">The sequence shown here is derived from an EMBL/GenBank/DDBJ whole genome shotgun (WGS) entry which is preliminary data.</text>
</comment>
<keyword evidence="2" id="KW-1185">Reference proteome</keyword>
<protein>
    <submittedName>
        <fullName evidence="1">Uncharacterized protein</fullName>
    </submittedName>
</protein>
<reference evidence="2" key="1">
    <citation type="journal article" date="2015" name="Nat. Genet.">
        <title>The genome and transcriptome of the zoonotic hookworm Ancylostoma ceylanicum identify infection-specific gene families.</title>
        <authorList>
            <person name="Schwarz E.M."/>
            <person name="Hu Y."/>
            <person name="Antoshechkin I."/>
            <person name="Miller M.M."/>
            <person name="Sternberg P.W."/>
            <person name="Aroian R.V."/>
        </authorList>
    </citation>
    <scope>NUCLEOTIDE SEQUENCE</scope>
    <source>
        <strain evidence="2">HY135</strain>
    </source>
</reference>
<gene>
    <name evidence="1" type="primary">Acey_s0020.g74</name>
    <name evidence="1" type="ORF">Y032_0020g74</name>
</gene>
<organism evidence="1 2">
    <name type="scientific">Ancylostoma ceylanicum</name>
    <dbReference type="NCBI Taxonomy" id="53326"/>
    <lineage>
        <taxon>Eukaryota</taxon>
        <taxon>Metazoa</taxon>
        <taxon>Ecdysozoa</taxon>
        <taxon>Nematoda</taxon>
        <taxon>Chromadorea</taxon>
        <taxon>Rhabditida</taxon>
        <taxon>Rhabditina</taxon>
        <taxon>Rhabditomorpha</taxon>
        <taxon>Strongyloidea</taxon>
        <taxon>Ancylostomatidae</taxon>
        <taxon>Ancylostomatinae</taxon>
        <taxon>Ancylostoma</taxon>
    </lineage>
</organism>
<dbReference type="AlphaFoldDB" id="A0A016V2K0"/>
<dbReference type="Proteomes" id="UP000024635">
    <property type="component" value="Unassembled WGS sequence"/>
</dbReference>